<dbReference type="PROSITE" id="PS50893">
    <property type="entry name" value="ABC_TRANSPORTER_2"/>
    <property type="match status" value="1"/>
</dbReference>
<protein>
    <submittedName>
        <fullName evidence="10">Unannotated protein</fullName>
    </submittedName>
</protein>
<dbReference type="CDD" id="cd03259">
    <property type="entry name" value="ABC_Carb_Solutes_like"/>
    <property type="match status" value="1"/>
</dbReference>
<reference evidence="10" key="1">
    <citation type="submission" date="2020-05" db="EMBL/GenBank/DDBJ databases">
        <authorList>
            <person name="Chiriac C."/>
            <person name="Salcher M."/>
            <person name="Ghai R."/>
            <person name="Kavagutti S V."/>
        </authorList>
    </citation>
    <scope>NUCLEOTIDE SEQUENCE</scope>
</reference>
<dbReference type="InterPro" id="IPR027417">
    <property type="entry name" value="P-loop_NTPase"/>
</dbReference>
<keyword evidence="3" id="KW-0410">Iron transport</keyword>
<keyword evidence="1" id="KW-0813">Transport</keyword>
<evidence type="ECO:0000256" key="5">
    <source>
        <dbReference type="ARBA" id="ARBA00022840"/>
    </source>
</evidence>
<evidence type="ECO:0000256" key="7">
    <source>
        <dbReference type="ARBA" id="ARBA00023065"/>
    </source>
</evidence>
<dbReference type="InterPro" id="IPR017871">
    <property type="entry name" value="ABC_transporter-like_CS"/>
</dbReference>
<keyword evidence="6" id="KW-0408">Iron</keyword>
<dbReference type="PANTHER" id="PTHR42781:SF4">
    <property type="entry name" value="SPERMIDINE_PUTRESCINE IMPORT ATP-BINDING PROTEIN POTA"/>
    <property type="match status" value="1"/>
</dbReference>
<dbReference type="GO" id="GO:0015408">
    <property type="term" value="F:ABC-type ferric iron transporter activity"/>
    <property type="evidence" value="ECO:0007669"/>
    <property type="project" value="InterPro"/>
</dbReference>
<keyword evidence="5" id="KW-0067">ATP-binding</keyword>
<dbReference type="AlphaFoldDB" id="A0A6J6KTY4"/>
<dbReference type="Gene3D" id="3.40.50.300">
    <property type="entry name" value="P-loop containing nucleotide triphosphate hydrolases"/>
    <property type="match status" value="1"/>
</dbReference>
<feature type="domain" description="ABC transporter" evidence="9">
    <location>
        <begin position="2"/>
        <end position="211"/>
    </location>
</feature>
<dbReference type="SUPFAM" id="SSF52540">
    <property type="entry name" value="P-loop containing nucleoside triphosphate hydrolases"/>
    <property type="match status" value="1"/>
</dbReference>
<evidence type="ECO:0000256" key="1">
    <source>
        <dbReference type="ARBA" id="ARBA00022448"/>
    </source>
</evidence>
<proteinExistence type="predicted"/>
<evidence type="ECO:0000256" key="8">
    <source>
        <dbReference type="ARBA" id="ARBA00023136"/>
    </source>
</evidence>
<evidence type="ECO:0000313" key="10">
    <source>
        <dbReference type="EMBL" id="CAB4651664.1"/>
    </source>
</evidence>
<dbReference type="GO" id="GO:0016020">
    <property type="term" value="C:membrane"/>
    <property type="evidence" value="ECO:0007669"/>
    <property type="project" value="InterPro"/>
</dbReference>
<evidence type="ECO:0000256" key="6">
    <source>
        <dbReference type="ARBA" id="ARBA00023004"/>
    </source>
</evidence>
<name>A0A6J6KTY4_9ZZZZ</name>
<dbReference type="InterPro" id="IPR003593">
    <property type="entry name" value="AAA+_ATPase"/>
</dbReference>
<dbReference type="Pfam" id="PF00005">
    <property type="entry name" value="ABC_tran"/>
    <property type="match status" value="1"/>
</dbReference>
<evidence type="ECO:0000256" key="3">
    <source>
        <dbReference type="ARBA" id="ARBA00022496"/>
    </source>
</evidence>
<dbReference type="InterPro" id="IPR003439">
    <property type="entry name" value="ABC_transporter-like_ATP-bd"/>
</dbReference>
<evidence type="ECO:0000256" key="4">
    <source>
        <dbReference type="ARBA" id="ARBA00022741"/>
    </source>
</evidence>
<keyword evidence="8" id="KW-0472">Membrane</keyword>
<evidence type="ECO:0000256" key="2">
    <source>
        <dbReference type="ARBA" id="ARBA00022475"/>
    </source>
</evidence>
<dbReference type="SMART" id="SM00382">
    <property type="entry name" value="AAA"/>
    <property type="match status" value="1"/>
</dbReference>
<evidence type="ECO:0000259" key="9">
    <source>
        <dbReference type="PROSITE" id="PS50893"/>
    </source>
</evidence>
<dbReference type="GO" id="GO:0016887">
    <property type="term" value="F:ATP hydrolysis activity"/>
    <property type="evidence" value="ECO:0007669"/>
    <property type="project" value="InterPro"/>
</dbReference>
<sequence>MLKVSHLSVSYGKEKILTNVSLTVPTGSTTAIVGPSGSGKSTLLHAICGLITIESGQIFIDDIDVTSTPAHRRNIGLVSQSGDLFPTMTVRENIEFGLRMDKADADTRAMRSDFLLDLISLAEYGKRMPDTLSGGQARRVAVARALARKPPLLVMDEPLTGLDAETHDELATDIKRLIAETATTAIIVTHDLDEAKFFADVVIDIRSLTEPE</sequence>
<dbReference type="InterPro" id="IPR015853">
    <property type="entry name" value="ABC_transpr_FbpC"/>
</dbReference>
<dbReference type="InterPro" id="IPR050093">
    <property type="entry name" value="ABC_SmlMolc_Importer"/>
</dbReference>
<dbReference type="PANTHER" id="PTHR42781">
    <property type="entry name" value="SPERMIDINE/PUTRESCINE IMPORT ATP-BINDING PROTEIN POTA"/>
    <property type="match status" value="1"/>
</dbReference>
<dbReference type="PROSITE" id="PS00211">
    <property type="entry name" value="ABC_TRANSPORTER_1"/>
    <property type="match status" value="1"/>
</dbReference>
<keyword evidence="7" id="KW-0406">Ion transport</keyword>
<gene>
    <name evidence="10" type="ORF">UFOPK2169_00803</name>
</gene>
<accession>A0A6J6KTY4</accession>
<keyword evidence="2" id="KW-1003">Cell membrane</keyword>
<dbReference type="EMBL" id="CAEZWE010000026">
    <property type="protein sequence ID" value="CAB4651664.1"/>
    <property type="molecule type" value="Genomic_DNA"/>
</dbReference>
<keyword evidence="4" id="KW-0547">Nucleotide-binding</keyword>
<dbReference type="GO" id="GO:0005524">
    <property type="term" value="F:ATP binding"/>
    <property type="evidence" value="ECO:0007669"/>
    <property type="project" value="UniProtKB-KW"/>
</dbReference>
<organism evidence="10">
    <name type="scientific">freshwater metagenome</name>
    <dbReference type="NCBI Taxonomy" id="449393"/>
    <lineage>
        <taxon>unclassified sequences</taxon>
        <taxon>metagenomes</taxon>
        <taxon>ecological metagenomes</taxon>
    </lineage>
</organism>